<keyword evidence="4 8" id="KW-0067">ATP-binding</keyword>
<protein>
    <submittedName>
        <fullName evidence="8">ABC-2 type transport system ATP-binding protein</fullName>
    </submittedName>
</protein>
<dbReference type="SUPFAM" id="SSF52540">
    <property type="entry name" value="P-loop containing nucleoside triphosphate hydrolases"/>
    <property type="match status" value="1"/>
</dbReference>
<evidence type="ECO:0000313" key="8">
    <source>
        <dbReference type="EMBL" id="MBE1535966.1"/>
    </source>
</evidence>
<dbReference type="PANTHER" id="PTHR42711">
    <property type="entry name" value="ABC TRANSPORTER ATP-BINDING PROTEIN"/>
    <property type="match status" value="1"/>
</dbReference>
<dbReference type="SMART" id="SM00382">
    <property type="entry name" value="AAA"/>
    <property type="match status" value="1"/>
</dbReference>
<evidence type="ECO:0000313" key="9">
    <source>
        <dbReference type="Proteomes" id="UP000627838"/>
    </source>
</evidence>
<dbReference type="RefSeq" id="WP_192762078.1">
    <property type="nucleotide sequence ID" value="NZ_JADBDZ010000001.1"/>
</dbReference>
<comment type="caution">
    <text evidence="8">The sequence shown here is derived from an EMBL/GenBank/DDBJ whole genome shotgun (WGS) entry which is preliminary data.</text>
</comment>
<evidence type="ECO:0000256" key="3">
    <source>
        <dbReference type="ARBA" id="ARBA00022741"/>
    </source>
</evidence>
<evidence type="ECO:0000256" key="2">
    <source>
        <dbReference type="ARBA" id="ARBA00022448"/>
    </source>
</evidence>
<evidence type="ECO:0000256" key="5">
    <source>
        <dbReference type="ARBA" id="ARBA00023251"/>
    </source>
</evidence>
<evidence type="ECO:0000256" key="6">
    <source>
        <dbReference type="SAM" id="MobiDB-lite"/>
    </source>
</evidence>
<dbReference type="GO" id="GO:0005524">
    <property type="term" value="F:ATP binding"/>
    <property type="evidence" value="ECO:0007669"/>
    <property type="project" value="UniProtKB-KW"/>
</dbReference>
<comment type="subcellular location">
    <subcellularLocation>
        <location evidence="1">Cell membrane</location>
        <topology evidence="1">Peripheral membrane protein</topology>
    </subcellularLocation>
</comment>
<name>A0ABR9K065_9ACTN</name>
<reference evidence="8 9" key="1">
    <citation type="submission" date="2020-10" db="EMBL/GenBank/DDBJ databases">
        <title>Sequencing the genomes of 1000 actinobacteria strains.</title>
        <authorList>
            <person name="Klenk H.-P."/>
        </authorList>
    </citation>
    <scope>NUCLEOTIDE SEQUENCE [LARGE SCALE GENOMIC DNA]</scope>
    <source>
        <strain evidence="8 9">DSM 46744</strain>
    </source>
</reference>
<sequence>MGEASTSMIVAEGVGKSFTVRARRAGRRRRVRTAVRAVDGVSFTVEPGEFVGYLGPNGAGKSTTIKMLTGILTASAGTLRVCGLDPSRRRTALARRIGVVFGQRTTLWWDLPLRDSLALVRKLYGVDPDAHRSRLAELTALLELEPFLDTPVRQLSLGQRMRGDLAAALLHDPELLVLDEPTIGLDVVSKATVREFLARLNAERGTTILLTTHDLGDIERLCRRVMIIDRGRPVFDGGLGELRRAVDADRMLVVELDRAGPPVTVDGITAERTEGPRQWLRLPRTANAAAVVAAIAREHEVRDIALREAGIEEVLAGLYRGERPYGFPGPSGTAPGAPETLAAE</sequence>
<dbReference type="PROSITE" id="PS50893">
    <property type="entry name" value="ABC_TRANSPORTER_2"/>
    <property type="match status" value="1"/>
</dbReference>
<dbReference type="Proteomes" id="UP000627838">
    <property type="component" value="Unassembled WGS sequence"/>
</dbReference>
<dbReference type="Pfam" id="PF00005">
    <property type="entry name" value="ABC_tran"/>
    <property type="match status" value="1"/>
</dbReference>
<dbReference type="InterPro" id="IPR050763">
    <property type="entry name" value="ABC_transporter_ATP-binding"/>
</dbReference>
<feature type="domain" description="ABC transporter" evidence="7">
    <location>
        <begin position="20"/>
        <end position="255"/>
    </location>
</feature>
<proteinExistence type="predicted"/>
<organism evidence="8 9">
    <name type="scientific">Actinomadura algeriensis</name>
    <dbReference type="NCBI Taxonomy" id="1679523"/>
    <lineage>
        <taxon>Bacteria</taxon>
        <taxon>Bacillati</taxon>
        <taxon>Actinomycetota</taxon>
        <taxon>Actinomycetes</taxon>
        <taxon>Streptosporangiales</taxon>
        <taxon>Thermomonosporaceae</taxon>
        <taxon>Actinomadura</taxon>
    </lineage>
</organism>
<keyword evidence="2" id="KW-0813">Transport</keyword>
<keyword evidence="9" id="KW-1185">Reference proteome</keyword>
<dbReference type="InterPro" id="IPR003593">
    <property type="entry name" value="AAA+_ATPase"/>
</dbReference>
<keyword evidence="3" id="KW-0547">Nucleotide-binding</keyword>
<dbReference type="InterPro" id="IPR027417">
    <property type="entry name" value="P-loop_NTPase"/>
</dbReference>
<accession>A0ABR9K065</accession>
<gene>
    <name evidence="8" type="ORF">H4W34_005799</name>
</gene>
<dbReference type="EMBL" id="JADBDZ010000001">
    <property type="protein sequence ID" value="MBE1535966.1"/>
    <property type="molecule type" value="Genomic_DNA"/>
</dbReference>
<dbReference type="PANTHER" id="PTHR42711:SF1">
    <property type="entry name" value="ABC-TRANSPORT PROTEIN, ATP-BINDING COMPONENT"/>
    <property type="match status" value="1"/>
</dbReference>
<dbReference type="Gene3D" id="3.40.50.300">
    <property type="entry name" value="P-loop containing nucleotide triphosphate hydrolases"/>
    <property type="match status" value="1"/>
</dbReference>
<dbReference type="InterPro" id="IPR003439">
    <property type="entry name" value="ABC_transporter-like_ATP-bd"/>
</dbReference>
<feature type="region of interest" description="Disordered" evidence="6">
    <location>
        <begin position="325"/>
        <end position="344"/>
    </location>
</feature>
<evidence type="ECO:0000256" key="1">
    <source>
        <dbReference type="ARBA" id="ARBA00004202"/>
    </source>
</evidence>
<evidence type="ECO:0000256" key="4">
    <source>
        <dbReference type="ARBA" id="ARBA00022840"/>
    </source>
</evidence>
<keyword evidence="5" id="KW-0046">Antibiotic resistance</keyword>
<evidence type="ECO:0000259" key="7">
    <source>
        <dbReference type="PROSITE" id="PS50893"/>
    </source>
</evidence>